<dbReference type="AlphaFoldDB" id="A0A8C4PEG5"/>
<reference evidence="7" key="2">
    <citation type="submission" date="2025-09" db="UniProtKB">
        <authorList>
            <consortium name="Ensembl"/>
        </authorList>
    </citation>
    <scope>IDENTIFICATION</scope>
</reference>
<dbReference type="GO" id="GO:0016787">
    <property type="term" value="F:hydrolase activity"/>
    <property type="evidence" value="ECO:0007669"/>
    <property type="project" value="UniProtKB-KW"/>
</dbReference>
<accession>A0A8C4PEG5</accession>
<dbReference type="GO" id="GO:0006281">
    <property type="term" value="P:DNA repair"/>
    <property type="evidence" value="ECO:0007669"/>
    <property type="project" value="UniProtKB-KW"/>
</dbReference>
<evidence type="ECO:0000256" key="1">
    <source>
        <dbReference type="ARBA" id="ARBA00004123"/>
    </source>
</evidence>
<dbReference type="Proteomes" id="UP000694423">
    <property type="component" value="Unplaced"/>
</dbReference>
<dbReference type="InterPro" id="IPR041388">
    <property type="entry name" value="FHA_2"/>
</dbReference>
<evidence type="ECO:0000256" key="3">
    <source>
        <dbReference type="ARBA" id="ARBA00022801"/>
    </source>
</evidence>
<dbReference type="SUPFAM" id="SSF49879">
    <property type="entry name" value="SMAD/FHA domain"/>
    <property type="match status" value="1"/>
</dbReference>
<dbReference type="Ensembl" id="ENSDNVT00000032202.1">
    <property type="protein sequence ID" value="ENSDNVP00000026636.1"/>
    <property type="gene ID" value="ENSDNVG00000018523.1"/>
</dbReference>
<evidence type="ECO:0000256" key="2">
    <source>
        <dbReference type="ARBA" id="ARBA00022763"/>
    </source>
</evidence>
<keyword evidence="3" id="KW-0378">Hydrolase</keyword>
<evidence type="ECO:0000256" key="5">
    <source>
        <dbReference type="ARBA" id="ARBA00023242"/>
    </source>
</evidence>
<dbReference type="Gene3D" id="2.60.200.20">
    <property type="match status" value="1"/>
</dbReference>
<organism evidence="7 8">
    <name type="scientific">Dromaius novaehollandiae</name>
    <name type="common">Emu</name>
    <dbReference type="NCBI Taxonomy" id="8790"/>
    <lineage>
        <taxon>Eukaryota</taxon>
        <taxon>Metazoa</taxon>
        <taxon>Chordata</taxon>
        <taxon>Craniata</taxon>
        <taxon>Vertebrata</taxon>
        <taxon>Euteleostomi</taxon>
        <taxon>Archelosauria</taxon>
        <taxon>Archosauria</taxon>
        <taxon>Dinosauria</taxon>
        <taxon>Saurischia</taxon>
        <taxon>Theropoda</taxon>
        <taxon>Coelurosauria</taxon>
        <taxon>Aves</taxon>
        <taxon>Palaeognathae</taxon>
        <taxon>Casuariiformes</taxon>
        <taxon>Dromaiidae</taxon>
        <taxon>Dromaius</taxon>
    </lineage>
</organism>
<keyword evidence="4" id="KW-0234">DNA repair</keyword>
<evidence type="ECO:0000313" key="8">
    <source>
        <dbReference type="Proteomes" id="UP000694423"/>
    </source>
</evidence>
<dbReference type="InterPro" id="IPR008984">
    <property type="entry name" value="SMAD_FHA_dom_sf"/>
</dbReference>
<protein>
    <recommendedName>
        <fullName evidence="6">PNK FHA domain-containing protein</fullName>
    </recommendedName>
</protein>
<evidence type="ECO:0000256" key="4">
    <source>
        <dbReference type="ARBA" id="ARBA00023204"/>
    </source>
</evidence>
<dbReference type="GO" id="GO:0005634">
    <property type="term" value="C:nucleus"/>
    <property type="evidence" value="ECO:0007669"/>
    <property type="project" value="UniProtKB-SubCell"/>
</dbReference>
<keyword evidence="8" id="KW-1185">Reference proteome</keyword>
<reference evidence="7" key="1">
    <citation type="submission" date="2025-08" db="UniProtKB">
        <authorList>
            <consortium name="Ensembl"/>
        </authorList>
    </citation>
    <scope>IDENTIFICATION</scope>
</reference>
<keyword evidence="5" id="KW-0539">Nucleus</keyword>
<comment type="subcellular location">
    <subcellularLocation>
        <location evidence="1">Nucleus</location>
    </subcellularLocation>
</comment>
<evidence type="ECO:0000313" key="7">
    <source>
        <dbReference type="Ensembl" id="ENSDNVP00000026636.1"/>
    </source>
</evidence>
<dbReference type="Pfam" id="PF17913">
    <property type="entry name" value="FHA_2"/>
    <property type="match status" value="1"/>
</dbReference>
<name>A0A8C4PEG5_DRONO</name>
<keyword evidence="2" id="KW-0227">DNA damage</keyword>
<evidence type="ECO:0000259" key="6">
    <source>
        <dbReference type="Pfam" id="PF17913"/>
    </source>
</evidence>
<sequence length="62" mass="6826">GAGHPDSVPDHWGVMRVCWLVAQETCGHRIRLPHLGAVVIGRGPETGITDRKCSRQQVKSRL</sequence>
<feature type="domain" description="PNK FHA" evidence="6">
    <location>
        <begin position="18"/>
        <end position="59"/>
    </location>
</feature>
<proteinExistence type="predicted"/>